<evidence type="ECO:0008006" key="7">
    <source>
        <dbReference type="Google" id="ProtNLM"/>
    </source>
</evidence>
<dbReference type="Pfam" id="PF12806">
    <property type="entry name" value="Acyl-CoA_dh_C"/>
    <property type="match status" value="1"/>
</dbReference>
<name>X0UW09_9ZZZZ</name>
<dbReference type="Gene3D" id="1.20.140.10">
    <property type="entry name" value="Butyryl-CoA Dehydrogenase, subunit A, domain 3"/>
    <property type="match status" value="1"/>
</dbReference>
<evidence type="ECO:0000256" key="1">
    <source>
        <dbReference type="ARBA" id="ARBA00001974"/>
    </source>
</evidence>
<feature type="domain" description="Acyl-CoA dehydrogenase/oxidase C-terminal" evidence="4">
    <location>
        <begin position="11"/>
        <end position="73"/>
    </location>
</feature>
<dbReference type="InterPro" id="IPR009075">
    <property type="entry name" value="AcylCo_DH/oxidase_C"/>
</dbReference>
<protein>
    <recommendedName>
        <fullName evidence="7">Acyl-CoA dehydrogenase/oxidase C-terminal domain-containing protein</fullName>
    </recommendedName>
</protein>
<dbReference type="EMBL" id="BARS01010355">
    <property type="protein sequence ID" value="GAF92650.1"/>
    <property type="molecule type" value="Genomic_DNA"/>
</dbReference>
<proteinExistence type="predicted"/>
<sequence>TDKQTRKKAKRQTDLFTPLVKAYCSDFSYALTREAIQVLGGAGYCSEFPAEQYARDCKIASIWEGTTYIQSLDLVGRKLMMEGGLVIREWIEDVMAFAERHRDNQDLGLDFKLLHKSAKVIGDVALNYTIYIKEGKLGLIALGATRFLECCSEVFLAQMILEQGLIAQKKSKNFSADSADGIFYQGKLETARYFCRNMLPNVFARQVVLQQEDTSALDIPEGAF</sequence>
<dbReference type="GO" id="GO:0005886">
    <property type="term" value="C:plasma membrane"/>
    <property type="evidence" value="ECO:0007669"/>
    <property type="project" value="TreeGrafter"/>
</dbReference>
<keyword evidence="2" id="KW-0285">Flavoprotein</keyword>
<accession>X0UW09</accession>
<dbReference type="SUPFAM" id="SSF47203">
    <property type="entry name" value="Acyl-CoA dehydrogenase C-terminal domain-like"/>
    <property type="match status" value="1"/>
</dbReference>
<dbReference type="PANTHER" id="PTHR42803">
    <property type="entry name" value="ACYL-COA DEHYDROGENASE"/>
    <property type="match status" value="1"/>
</dbReference>
<reference evidence="6" key="1">
    <citation type="journal article" date="2014" name="Front. Microbiol.">
        <title>High frequency of phylogenetically diverse reductive dehalogenase-homologous genes in deep subseafloor sedimentary metagenomes.</title>
        <authorList>
            <person name="Kawai M."/>
            <person name="Futagami T."/>
            <person name="Toyoda A."/>
            <person name="Takaki Y."/>
            <person name="Nishi S."/>
            <person name="Hori S."/>
            <person name="Arai W."/>
            <person name="Tsubouchi T."/>
            <person name="Morono Y."/>
            <person name="Uchiyama I."/>
            <person name="Ito T."/>
            <person name="Fujiyama A."/>
            <person name="Inagaki F."/>
            <person name="Takami H."/>
        </authorList>
    </citation>
    <scope>NUCLEOTIDE SEQUENCE</scope>
    <source>
        <strain evidence="6">Expedition CK06-06</strain>
    </source>
</reference>
<dbReference type="PANTHER" id="PTHR42803:SF1">
    <property type="entry name" value="BROAD-SPECIFICITY LINEAR ACYL-COA DEHYDROGENASE FADE5"/>
    <property type="match status" value="1"/>
</dbReference>
<comment type="caution">
    <text evidence="6">The sequence shown here is derived from an EMBL/GenBank/DDBJ whole genome shotgun (WGS) entry which is preliminary data.</text>
</comment>
<feature type="domain" description="Acetyl-CoA dehydrogenase-like C-terminal" evidence="5">
    <location>
        <begin position="91"/>
        <end position="220"/>
    </location>
</feature>
<evidence type="ECO:0000259" key="5">
    <source>
        <dbReference type="Pfam" id="PF12806"/>
    </source>
</evidence>
<evidence type="ECO:0000259" key="4">
    <source>
        <dbReference type="Pfam" id="PF00441"/>
    </source>
</evidence>
<dbReference type="GO" id="GO:0016627">
    <property type="term" value="F:oxidoreductase activity, acting on the CH-CH group of donors"/>
    <property type="evidence" value="ECO:0007669"/>
    <property type="project" value="InterPro"/>
</dbReference>
<comment type="cofactor">
    <cofactor evidence="1">
        <name>FAD</name>
        <dbReference type="ChEBI" id="CHEBI:57692"/>
    </cofactor>
</comment>
<dbReference type="Pfam" id="PF00441">
    <property type="entry name" value="Acyl-CoA_dh_1"/>
    <property type="match status" value="1"/>
</dbReference>
<dbReference type="InterPro" id="IPR036250">
    <property type="entry name" value="AcylCo_DH-like_C"/>
</dbReference>
<dbReference type="InterPro" id="IPR025878">
    <property type="entry name" value="Acyl-CoA_dh-like_C_dom"/>
</dbReference>
<evidence type="ECO:0000256" key="3">
    <source>
        <dbReference type="ARBA" id="ARBA00023002"/>
    </source>
</evidence>
<organism evidence="6">
    <name type="scientific">marine sediment metagenome</name>
    <dbReference type="NCBI Taxonomy" id="412755"/>
    <lineage>
        <taxon>unclassified sequences</taxon>
        <taxon>metagenomes</taxon>
        <taxon>ecological metagenomes</taxon>
    </lineage>
</organism>
<evidence type="ECO:0000313" key="6">
    <source>
        <dbReference type="EMBL" id="GAF92650.1"/>
    </source>
</evidence>
<keyword evidence="3" id="KW-0560">Oxidoreductase</keyword>
<gene>
    <name evidence="6" type="ORF">S01H1_19219</name>
</gene>
<dbReference type="AlphaFoldDB" id="X0UW09"/>
<evidence type="ECO:0000256" key="2">
    <source>
        <dbReference type="ARBA" id="ARBA00022630"/>
    </source>
</evidence>
<feature type="non-terminal residue" evidence="6">
    <location>
        <position position="1"/>
    </location>
</feature>
<dbReference type="InterPro" id="IPR052166">
    <property type="entry name" value="Diverse_Acyl-CoA_DH"/>
</dbReference>